<evidence type="ECO:0000313" key="2">
    <source>
        <dbReference type="EMBL" id="CAF4318050.1"/>
    </source>
</evidence>
<dbReference type="PANTHER" id="PTHR24111:SF0">
    <property type="entry name" value="LEUCINE-RICH REPEAT-CONTAINING PROTEIN"/>
    <property type="match status" value="1"/>
</dbReference>
<dbReference type="InterPro" id="IPR001611">
    <property type="entry name" value="Leu-rich_rpt"/>
</dbReference>
<dbReference type="SMART" id="SM00368">
    <property type="entry name" value="LRR_RI"/>
    <property type="match status" value="2"/>
</dbReference>
<protein>
    <submittedName>
        <fullName evidence="2">Uncharacterized protein</fullName>
    </submittedName>
</protein>
<name>A0A8S2TZN4_9BILA</name>
<dbReference type="PANTHER" id="PTHR24111">
    <property type="entry name" value="LEUCINE-RICH REPEAT-CONTAINING PROTEIN 34"/>
    <property type="match status" value="1"/>
</dbReference>
<proteinExistence type="predicted"/>
<dbReference type="Gene3D" id="3.80.10.10">
    <property type="entry name" value="Ribonuclease Inhibitor"/>
    <property type="match status" value="1"/>
</dbReference>
<reference evidence="2" key="1">
    <citation type="submission" date="2021-02" db="EMBL/GenBank/DDBJ databases">
        <authorList>
            <person name="Nowell W R."/>
        </authorList>
    </citation>
    <scope>NUCLEOTIDE SEQUENCE</scope>
</reference>
<dbReference type="EMBL" id="CAJOBJ010039403">
    <property type="protein sequence ID" value="CAF4318050.1"/>
    <property type="molecule type" value="Genomic_DNA"/>
</dbReference>
<dbReference type="SUPFAM" id="SSF52047">
    <property type="entry name" value="RNI-like"/>
    <property type="match status" value="1"/>
</dbReference>
<dbReference type="InterPro" id="IPR032675">
    <property type="entry name" value="LRR_dom_sf"/>
</dbReference>
<dbReference type="Proteomes" id="UP000681720">
    <property type="component" value="Unassembled WGS sequence"/>
</dbReference>
<dbReference type="AlphaFoldDB" id="A0A8S2TZN4"/>
<organism evidence="2 3">
    <name type="scientific">Rotaria magnacalcarata</name>
    <dbReference type="NCBI Taxonomy" id="392030"/>
    <lineage>
        <taxon>Eukaryota</taxon>
        <taxon>Metazoa</taxon>
        <taxon>Spiralia</taxon>
        <taxon>Gnathifera</taxon>
        <taxon>Rotifera</taxon>
        <taxon>Eurotatoria</taxon>
        <taxon>Bdelloidea</taxon>
        <taxon>Philodinida</taxon>
        <taxon>Philodinidae</taxon>
        <taxon>Rotaria</taxon>
    </lineage>
</organism>
<gene>
    <name evidence="2" type="ORF">GIL414_LOCUS26585</name>
</gene>
<evidence type="ECO:0000313" key="3">
    <source>
        <dbReference type="Proteomes" id="UP000681720"/>
    </source>
</evidence>
<accession>A0A8S2TZN4</accession>
<feature type="non-terminal residue" evidence="2">
    <location>
        <position position="1"/>
    </location>
</feature>
<dbReference type="Pfam" id="PF13516">
    <property type="entry name" value="LRR_6"/>
    <property type="match status" value="2"/>
</dbReference>
<comment type="caution">
    <text evidence="2">The sequence shown here is derived from an EMBL/GenBank/DDBJ whole genome shotgun (WGS) entry which is preliminary data.</text>
</comment>
<sequence length="71" mass="7960">TLTRLDLYKNQIGDSGAQYLSEALKTNKSLTLLQLQTNQIGDSGAQYLADALKVNKIPTQDMAHYRFLVLF</sequence>
<keyword evidence="1" id="KW-0677">Repeat</keyword>
<dbReference type="InterPro" id="IPR052201">
    <property type="entry name" value="LRR-containing_regulator"/>
</dbReference>
<evidence type="ECO:0000256" key="1">
    <source>
        <dbReference type="ARBA" id="ARBA00022737"/>
    </source>
</evidence>